<dbReference type="Gene3D" id="3.40.720.10">
    <property type="entry name" value="Alkaline Phosphatase, subunit A"/>
    <property type="match status" value="1"/>
</dbReference>
<dbReference type="GO" id="GO:0008484">
    <property type="term" value="F:sulfuric ester hydrolase activity"/>
    <property type="evidence" value="ECO:0007669"/>
    <property type="project" value="TreeGrafter"/>
</dbReference>
<dbReference type="RefSeq" id="WP_011495619.1">
    <property type="nucleotide sequence ID" value="NC_007954.1"/>
</dbReference>
<dbReference type="GO" id="GO:0005737">
    <property type="term" value="C:cytoplasm"/>
    <property type="evidence" value="ECO:0007669"/>
    <property type="project" value="TreeGrafter"/>
</dbReference>
<dbReference type="PANTHER" id="PTHR45953:SF1">
    <property type="entry name" value="IDURONATE 2-SULFATASE"/>
    <property type="match status" value="1"/>
</dbReference>
<dbReference type="GO" id="GO:0046872">
    <property type="term" value="F:metal ion binding"/>
    <property type="evidence" value="ECO:0007669"/>
    <property type="project" value="UniProtKB-KW"/>
</dbReference>
<dbReference type="eggNOG" id="COG3119">
    <property type="taxonomic scope" value="Bacteria"/>
</dbReference>
<gene>
    <name evidence="4" type="ordered locus">Sden_1173</name>
</gene>
<proteinExistence type="predicted"/>
<accession>Q12Q17</accession>
<dbReference type="SUPFAM" id="SSF53649">
    <property type="entry name" value="Alkaline phosphatase-like"/>
    <property type="match status" value="1"/>
</dbReference>
<evidence type="ECO:0000313" key="5">
    <source>
        <dbReference type="Proteomes" id="UP000001982"/>
    </source>
</evidence>
<dbReference type="InterPro" id="IPR000917">
    <property type="entry name" value="Sulfatase_N"/>
</dbReference>
<dbReference type="OrthoDB" id="9803751at2"/>
<sequence>MTNIILICVDQMRADTIRILGNPSIITPNLDALSLNSVVFSNHFSAGSPCSPARTSLLTGQYPATHGSITKNHRLKSTTNLALEIKKIGLSSTLFGFTDTVIPPYIQEKEGIMPGFDVQCYMNLHNIGLSGWAKELQKKGYHVLPNIMDIYRAEKAPYNYHDSDTAFLTDQVINYVASQGQEFGFIHLSYFRPHPPFIAPAPYSEYYPEVNCQKPEVDLETFLSMHPFHECLFHQLYKNTFNNLSYKQIESILTERFSRDKRAYYGLITELDYHLGRLITFLKDKGVYDETLLIFTSDHGELLGDKWLYEKGGYFDQSFHVPLLIKPPKALRSKQEGKIVDSFTSSIDLMPTILDIINAPIPESVEGLSLAELLSDGKNDSTRKDIIYEHYTTLPTKQLNRTLTIKDESFKYVYCSQFEHLLFDLKSDPDELKNLATESKHLNTVAYYQDRLRAEKLL</sequence>
<keyword evidence="1" id="KW-0479">Metal-binding</keyword>
<evidence type="ECO:0000256" key="1">
    <source>
        <dbReference type="ARBA" id="ARBA00022723"/>
    </source>
</evidence>
<evidence type="ECO:0000259" key="3">
    <source>
        <dbReference type="Pfam" id="PF00884"/>
    </source>
</evidence>
<dbReference type="HOGENOM" id="CLU_006332_9_2_6"/>
<dbReference type="Pfam" id="PF00884">
    <property type="entry name" value="Sulfatase"/>
    <property type="match status" value="1"/>
</dbReference>
<dbReference type="DNASU" id="4017697"/>
<protein>
    <submittedName>
        <fullName evidence="4">Sulfatase</fullName>
    </submittedName>
</protein>
<dbReference type="STRING" id="318161.Sden_1173"/>
<reference evidence="4 5" key="1">
    <citation type="submission" date="2006-03" db="EMBL/GenBank/DDBJ databases">
        <title>Complete sequence of Shewanella denitrificans OS217.</title>
        <authorList>
            <consortium name="US DOE Joint Genome Institute"/>
            <person name="Copeland A."/>
            <person name="Lucas S."/>
            <person name="Lapidus A."/>
            <person name="Barry K."/>
            <person name="Detter J.C."/>
            <person name="Glavina del Rio T."/>
            <person name="Hammon N."/>
            <person name="Israni S."/>
            <person name="Dalin E."/>
            <person name="Tice H."/>
            <person name="Pitluck S."/>
            <person name="Brettin T."/>
            <person name="Bruce D."/>
            <person name="Han C."/>
            <person name="Tapia R."/>
            <person name="Gilna P."/>
            <person name="Kiss H."/>
            <person name="Schmutz J."/>
            <person name="Larimer F."/>
            <person name="Land M."/>
            <person name="Hauser L."/>
            <person name="Kyrpides N."/>
            <person name="Lykidis A."/>
            <person name="Richardson P."/>
        </authorList>
    </citation>
    <scope>NUCLEOTIDE SEQUENCE [LARGE SCALE GENOMIC DNA]</scope>
    <source>
        <strain evidence="5">OS217 / ATCC BAA-1090 / DSM 15013</strain>
    </source>
</reference>
<organism evidence="4 5">
    <name type="scientific">Shewanella denitrificans (strain OS217 / ATCC BAA-1090 / DSM 15013)</name>
    <dbReference type="NCBI Taxonomy" id="318161"/>
    <lineage>
        <taxon>Bacteria</taxon>
        <taxon>Pseudomonadati</taxon>
        <taxon>Pseudomonadota</taxon>
        <taxon>Gammaproteobacteria</taxon>
        <taxon>Alteromonadales</taxon>
        <taxon>Shewanellaceae</taxon>
        <taxon>Shewanella</taxon>
    </lineage>
</organism>
<evidence type="ECO:0000256" key="2">
    <source>
        <dbReference type="ARBA" id="ARBA00022801"/>
    </source>
</evidence>
<feature type="domain" description="Sulfatase N-terminal" evidence="3">
    <location>
        <begin position="3"/>
        <end position="357"/>
    </location>
</feature>
<dbReference type="Proteomes" id="UP000001982">
    <property type="component" value="Chromosome"/>
</dbReference>
<dbReference type="PANTHER" id="PTHR45953">
    <property type="entry name" value="IDURONATE 2-SULFATASE"/>
    <property type="match status" value="1"/>
</dbReference>
<evidence type="ECO:0000313" key="4">
    <source>
        <dbReference type="EMBL" id="ABE54459.1"/>
    </source>
</evidence>
<dbReference type="InterPro" id="IPR017850">
    <property type="entry name" value="Alkaline_phosphatase_core_sf"/>
</dbReference>
<keyword evidence="5" id="KW-1185">Reference proteome</keyword>
<dbReference type="EMBL" id="CP000302">
    <property type="protein sequence ID" value="ABE54459.1"/>
    <property type="molecule type" value="Genomic_DNA"/>
</dbReference>
<dbReference type="KEGG" id="sdn:Sden_1173"/>
<dbReference type="AlphaFoldDB" id="Q12Q17"/>
<name>Q12Q17_SHEDO</name>
<keyword evidence="2" id="KW-0378">Hydrolase</keyword>